<dbReference type="PRINTS" id="PR00118">
    <property type="entry name" value="BLACTAMASEA"/>
</dbReference>
<evidence type="ECO:0000313" key="7">
    <source>
        <dbReference type="Proteomes" id="UP001139971"/>
    </source>
</evidence>
<proteinExistence type="inferred from homology"/>
<dbReference type="EMBL" id="JAOVZO020000020">
    <property type="protein sequence ID" value="MDC8015663.1"/>
    <property type="molecule type" value="Genomic_DNA"/>
</dbReference>
<evidence type="ECO:0000256" key="2">
    <source>
        <dbReference type="ARBA" id="ARBA00009009"/>
    </source>
</evidence>
<protein>
    <recommendedName>
        <fullName evidence="3">beta-lactamase</fullName>
        <ecNumber evidence="3">3.5.2.6</ecNumber>
    </recommendedName>
    <alternativeName>
        <fullName evidence="4">Penicillinase</fullName>
    </alternativeName>
</protein>
<dbReference type="SUPFAM" id="SSF56601">
    <property type="entry name" value="beta-lactamase/transpeptidase-like"/>
    <property type="match status" value="1"/>
</dbReference>
<feature type="domain" description="Beta-lactamase class A catalytic" evidence="5">
    <location>
        <begin position="56"/>
        <end position="271"/>
    </location>
</feature>
<evidence type="ECO:0000256" key="3">
    <source>
        <dbReference type="ARBA" id="ARBA00012865"/>
    </source>
</evidence>
<accession>A0A9X3YRB1</accession>
<dbReference type="InterPro" id="IPR045155">
    <property type="entry name" value="Beta-lactam_cat"/>
</dbReference>
<evidence type="ECO:0000313" key="6">
    <source>
        <dbReference type="EMBL" id="MDC8015663.1"/>
    </source>
</evidence>
<dbReference type="PANTHER" id="PTHR35333">
    <property type="entry name" value="BETA-LACTAMASE"/>
    <property type="match status" value="1"/>
</dbReference>
<organism evidence="6 7">
    <name type="scientific">Tahibacter soli</name>
    <dbReference type="NCBI Taxonomy" id="2983605"/>
    <lineage>
        <taxon>Bacteria</taxon>
        <taxon>Pseudomonadati</taxon>
        <taxon>Pseudomonadota</taxon>
        <taxon>Gammaproteobacteria</taxon>
        <taxon>Lysobacterales</taxon>
        <taxon>Rhodanobacteraceae</taxon>
        <taxon>Tahibacter</taxon>
    </lineage>
</organism>
<name>A0A9X3YRB1_9GAMM</name>
<dbReference type="GO" id="GO:0030655">
    <property type="term" value="P:beta-lactam antibiotic catabolic process"/>
    <property type="evidence" value="ECO:0007669"/>
    <property type="project" value="InterPro"/>
</dbReference>
<dbReference type="AlphaFoldDB" id="A0A9X3YRB1"/>
<sequence length="300" mass="31789">MIDRRHFLRIAGGTLALVGGGIAAGAAWAKPAAVKKGILSTESIAQIERASGGRLGVAVLDTQTGERFAYRDGERFAMCSTFKFLLATAVLKQVDLGHERLERLIPIAQSDLVPHAPLAEKRVGQGATVQELCEATMIFSDNAAANLLLPIVGGPAGLTRFARDIGDTVTRLDRDEPELGSAIPGDDRDTTSPRAMVDNLERIVLGKIVDAASRERVTGWLKDNRTGDKRLRAGLPKGWAVGDKTGAGANGTTNDIAVIWPTGRKPVLIAAYLTETKLDDDGRNGVHVSVAQELAKALAG</sequence>
<gene>
    <name evidence="6" type="primary">bla</name>
    <name evidence="6" type="ORF">OD750_024315</name>
</gene>
<dbReference type="GO" id="GO:0008800">
    <property type="term" value="F:beta-lactamase activity"/>
    <property type="evidence" value="ECO:0007669"/>
    <property type="project" value="UniProtKB-EC"/>
</dbReference>
<dbReference type="Gene3D" id="3.40.710.10">
    <property type="entry name" value="DD-peptidase/beta-lactamase superfamily"/>
    <property type="match status" value="1"/>
</dbReference>
<comment type="similarity">
    <text evidence="2">Belongs to the class-A beta-lactamase family.</text>
</comment>
<dbReference type="EC" id="3.5.2.6" evidence="3"/>
<dbReference type="PANTHER" id="PTHR35333:SF3">
    <property type="entry name" value="BETA-LACTAMASE-TYPE TRANSPEPTIDASE FOLD CONTAINING PROTEIN"/>
    <property type="match status" value="1"/>
</dbReference>
<keyword evidence="7" id="KW-1185">Reference proteome</keyword>
<dbReference type="Proteomes" id="UP001139971">
    <property type="component" value="Unassembled WGS sequence"/>
</dbReference>
<dbReference type="Pfam" id="PF13354">
    <property type="entry name" value="Beta-lactamase2"/>
    <property type="match status" value="1"/>
</dbReference>
<dbReference type="GO" id="GO:0046677">
    <property type="term" value="P:response to antibiotic"/>
    <property type="evidence" value="ECO:0007669"/>
    <property type="project" value="InterPro"/>
</dbReference>
<evidence type="ECO:0000256" key="4">
    <source>
        <dbReference type="ARBA" id="ARBA00030171"/>
    </source>
</evidence>
<dbReference type="InterPro" id="IPR006311">
    <property type="entry name" value="TAT_signal"/>
</dbReference>
<reference evidence="6" key="1">
    <citation type="submission" date="2023-02" db="EMBL/GenBank/DDBJ databases">
        <title>Tahibacter soli sp. nov. isolated from soil.</title>
        <authorList>
            <person name="Baek J.H."/>
            <person name="Lee J.K."/>
            <person name="Choi D.G."/>
            <person name="Jeon C.O."/>
        </authorList>
    </citation>
    <scope>NUCLEOTIDE SEQUENCE</scope>
    <source>
        <strain evidence="6">BL</strain>
    </source>
</reference>
<dbReference type="NCBIfam" id="NF033103">
    <property type="entry name" value="bla_class_A"/>
    <property type="match status" value="1"/>
</dbReference>
<dbReference type="InterPro" id="IPR000871">
    <property type="entry name" value="Beta-lactam_class-A"/>
</dbReference>
<dbReference type="PROSITE" id="PS51318">
    <property type="entry name" value="TAT"/>
    <property type="match status" value="1"/>
</dbReference>
<evidence type="ECO:0000256" key="1">
    <source>
        <dbReference type="ARBA" id="ARBA00001526"/>
    </source>
</evidence>
<dbReference type="RefSeq" id="WP_263541214.1">
    <property type="nucleotide sequence ID" value="NZ_JAOVZO020000020.1"/>
</dbReference>
<dbReference type="InterPro" id="IPR012338">
    <property type="entry name" value="Beta-lactam/transpept-like"/>
</dbReference>
<comment type="caution">
    <text evidence="6">The sequence shown here is derived from an EMBL/GenBank/DDBJ whole genome shotgun (WGS) entry which is preliminary data.</text>
</comment>
<comment type="catalytic activity">
    <reaction evidence="1">
        <text>a beta-lactam + H2O = a substituted beta-amino acid</text>
        <dbReference type="Rhea" id="RHEA:20401"/>
        <dbReference type="ChEBI" id="CHEBI:15377"/>
        <dbReference type="ChEBI" id="CHEBI:35627"/>
        <dbReference type="ChEBI" id="CHEBI:140347"/>
        <dbReference type="EC" id="3.5.2.6"/>
    </reaction>
</comment>
<evidence type="ECO:0000259" key="5">
    <source>
        <dbReference type="Pfam" id="PF13354"/>
    </source>
</evidence>
<keyword evidence="6" id="KW-0378">Hydrolase</keyword>